<feature type="domain" description="Flagellar hook-associated protein 2 C-terminal" evidence="7">
    <location>
        <begin position="224"/>
        <end position="444"/>
    </location>
</feature>
<keyword evidence="8" id="KW-0969">Cilium</keyword>
<dbReference type="InterPro" id="IPR010809">
    <property type="entry name" value="FliD_C"/>
</dbReference>
<keyword evidence="8" id="KW-0966">Cell projection</keyword>
<dbReference type="Pfam" id="PF07196">
    <property type="entry name" value="Flagellin_IN"/>
    <property type="match status" value="1"/>
</dbReference>
<dbReference type="OrthoDB" id="5980200at2"/>
<comment type="subcellular location">
    <subcellularLocation>
        <location evidence="5">Secreted</location>
    </subcellularLocation>
    <subcellularLocation>
        <location evidence="5">Bacterial flagellum</location>
    </subcellularLocation>
</comment>
<organism evidence="8 9">
    <name type="scientific">Halomonas halmophila</name>
    <dbReference type="NCBI Taxonomy" id="252"/>
    <lineage>
        <taxon>Bacteria</taxon>
        <taxon>Pseudomonadati</taxon>
        <taxon>Pseudomonadota</taxon>
        <taxon>Gammaproteobacteria</taxon>
        <taxon>Oceanospirillales</taxon>
        <taxon>Halomonadaceae</taxon>
        <taxon>Halomonas</taxon>
    </lineage>
</organism>
<dbReference type="AlphaFoldDB" id="A0A4Y4F0B8"/>
<dbReference type="PANTHER" id="PTHR30288:SF0">
    <property type="entry name" value="FLAGELLAR HOOK-ASSOCIATED PROTEIN 2"/>
    <property type="match status" value="1"/>
</dbReference>
<dbReference type="PANTHER" id="PTHR30288">
    <property type="entry name" value="FLAGELLAR CAP/ASSEMBLY PROTEIN FLID"/>
    <property type="match status" value="1"/>
</dbReference>
<dbReference type="EMBL" id="BJOC01000023">
    <property type="protein sequence ID" value="GED22877.1"/>
    <property type="molecule type" value="Genomic_DNA"/>
</dbReference>
<comment type="similarity">
    <text evidence="1 5">Belongs to the FliD family.</text>
</comment>
<dbReference type="NCBIfam" id="NF005955">
    <property type="entry name" value="PRK08032.1"/>
    <property type="match status" value="1"/>
</dbReference>
<comment type="function">
    <text evidence="5">Required for morphogenesis and for the elongation of the flagellar filament by facilitating polymerization of the flagellin monomers at the tip of growing filament. Forms a capping structure, which prevents flagellin subunits (transported through the central channel of the flagellum) from leaking out without polymerization at the distal end.</text>
</comment>
<dbReference type="GO" id="GO:0007155">
    <property type="term" value="P:cell adhesion"/>
    <property type="evidence" value="ECO:0007669"/>
    <property type="project" value="InterPro"/>
</dbReference>
<dbReference type="Pfam" id="PF02465">
    <property type="entry name" value="FliD_N"/>
    <property type="match status" value="1"/>
</dbReference>
<keyword evidence="4 5" id="KW-0975">Bacterial flagellum</keyword>
<keyword evidence="5" id="KW-0964">Secreted</keyword>
<gene>
    <name evidence="8" type="primary">fliD</name>
    <name evidence="8" type="ORF">HHA01_18540</name>
</gene>
<dbReference type="GO" id="GO:0071973">
    <property type="term" value="P:bacterial-type flagellum-dependent cell motility"/>
    <property type="evidence" value="ECO:0007669"/>
    <property type="project" value="TreeGrafter"/>
</dbReference>
<dbReference type="Proteomes" id="UP000319812">
    <property type="component" value="Unassembled WGS sequence"/>
</dbReference>
<evidence type="ECO:0000259" key="6">
    <source>
        <dbReference type="Pfam" id="PF02465"/>
    </source>
</evidence>
<evidence type="ECO:0000259" key="7">
    <source>
        <dbReference type="Pfam" id="PF07195"/>
    </source>
</evidence>
<sequence>MASISSLGIGSGMDLNGLLDQLKSAEREQLEPITAQQQSYEAKVSAYGKLKSALSSFQDAAAKLNGEELYQSLSSNVTGDSVTATASSEAQAGRYDVSVDELARAQSLASQGFAERDAELGAGSLTIEVGTGDAAQTLNLDIAQADSSLEGIRDAINAEGTGVTASIVNDGKDNPYRLVLTSDKTGTESTIQSVDFASDASDGTLDAKLSYGVADATMEQTVQAKDAALTVNGLSISSQSNQVEGAIQGVTLEIAETGDSTVEVELNNRDLREGVSGFVDAYNSLRGTIDSLTSFNAETGEAGELLGDSTLRGIESRLRDIIGGEVGGGELNMLSEVGIDLEVEGTLTLDDDALDETIMDNRQALAGLFAGTGSSDGLTDTLDTALESMLKEGGTLDIATSGVESRIEGLNERYTRMEGSIDRTIERYRSQFSQLDGMIANMNQTSTYLSQQFSALSG</sequence>
<feature type="domain" description="Flagellar hook-associated protein 2 N-terminal" evidence="6">
    <location>
        <begin position="11"/>
        <end position="106"/>
    </location>
</feature>
<comment type="caution">
    <text evidence="8">The sequence shown here is derived from an EMBL/GenBank/DDBJ whole genome shotgun (WGS) entry which is preliminary data.</text>
</comment>
<keyword evidence="9" id="KW-1185">Reference proteome</keyword>
<evidence type="ECO:0000313" key="8">
    <source>
        <dbReference type="EMBL" id="GED22877.1"/>
    </source>
</evidence>
<evidence type="ECO:0000256" key="2">
    <source>
        <dbReference type="ARBA" id="ARBA00011255"/>
    </source>
</evidence>
<comment type="subunit">
    <text evidence="2 5">Homopentamer.</text>
</comment>
<proteinExistence type="inferred from homology"/>
<dbReference type="Pfam" id="PF07195">
    <property type="entry name" value="FliD_C"/>
    <property type="match status" value="1"/>
</dbReference>
<name>A0A4Y4F0B8_9GAMM</name>
<accession>A0A4Y4F0B8</accession>
<dbReference type="GO" id="GO:0009421">
    <property type="term" value="C:bacterial-type flagellum filament cap"/>
    <property type="evidence" value="ECO:0007669"/>
    <property type="project" value="InterPro"/>
</dbReference>
<dbReference type="RefSeq" id="WP_141320025.1">
    <property type="nucleotide sequence ID" value="NZ_BJOC01000023.1"/>
</dbReference>
<keyword evidence="8" id="KW-0282">Flagellum</keyword>
<protein>
    <recommendedName>
        <fullName evidence="5">Flagellar hook-associated protein 2</fullName>
        <shortName evidence="5">HAP2</shortName>
    </recommendedName>
    <alternativeName>
        <fullName evidence="5">Flagellar cap protein</fullName>
    </alternativeName>
</protein>
<keyword evidence="3" id="KW-0175">Coiled coil</keyword>
<reference evidence="8 9" key="1">
    <citation type="submission" date="2019-06" db="EMBL/GenBank/DDBJ databases">
        <title>Whole genome shotgun sequence of Halomonas halmophila NBRC 15537.</title>
        <authorList>
            <person name="Hosoyama A."/>
            <person name="Uohara A."/>
            <person name="Ohji S."/>
            <person name="Ichikawa N."/>
        </authorList>
    </citation>
    <scope>NUCLEOTIDE SEQUENCE [LARGE SCALE GENOMIC DNA]</scope>
    <source>
        <strain evidence="8 9">NBRC 15537</strain>
    </source>
</reference>
<dbReference type="GO" id="GO:0005576">
    <property type="term" value="C:extracellular region"/>
    <property type="evidence" value="ECO:0007669"/>
    <property type="project" value="UniProtKB-SubCell"/>
</dbReference>
<dbReference type="GO" id="GO:0009424">
    <property type="term" value="C:bacterial-type flagellum hook"/>
    <property type="evidence" value="ECO:0007669"/>
    <property type="project" value="UniProtKB-UniRule"/>
</dbReference>
<evidence type="ECO:0000256" key="4">
    <source>
        <dbReference type="ARBA" id="ARBA00023143"/>
    </source>
</evidence>
<evidence type="ECO:0000256" key="3">
    <source>
        <dbReference type="ARBA" id="ARBA00023054"/>
    </source>
</evidence>
<evidence type="ECO:0000313" key="9">
    <source>
        <dbReference type="Proteomes" id="UP000319812"/>
    </source>
</evidence>
<dbReference type="InterPro" id="IPR003481">
    <property type="entry name" value="FliD_N"/>
</dbReference>
<evidence type="ECO:0000256" key="1">
    <source>
        <dbReference type="ARBA" id="ARBA00009764"/>
    </source>
</evidence>
<dbReference type="InterPro" id="IPR040026">
    <property type="entry name" value="FliD"/>
</dbReference>
<evidence type="ECO:0000256" key="5">
    <source>
        <dbReference type="RuleBase" id="RU362066"/>
    </source>
</evidence>
<dbReference type="InterPro" id="IPR010810">
    <property type="entry name" value="Flagellin_hook_IN_motif"/>
</dbReference>